<reference evidence="10" key="1">
    <citation type="submission" date="2021-04" db="EMBL/GenBank/DDBJ databases">
        <title>Dactylosporangium aurantiacum NRRL B-8018 full assembly.</title>
        <authorList>
            <person name="Hartkoorn R.C."/>
            <person name="Beaudoing E."/>
            <person name="Hot D."/>
        </authorList>
    </citation>
    <scope>NUCLEOTIDE SEQUENCE</scope>
    <source>
        <strain evidence="10">NRRL B-8018</strain>
    </source>
</reference>
<keyword evidence="8" id="KW-0234">DNA repair</keyword>
<evidence type="ECO:0000256" key="6">
    <source>
        <dbReference type="ARBA" id="ARBA00022801"/>
    </source>
</evidence>
<dbReference type="GO" id="GO:0046872">
    <property type="term" value="F:metal ion binding"/>
    <property type="evidence" value="ECO:0007669"/>
    <property type="project" value="UniProtKB-KW"/>
</dbReference>
<keyword evidence="6" id="KW-0378">Hydrolase</keyword>
<evidence type="ECO:0000256" key="1">
    <source>
        <dbReference type="ARBA" id="ARBA00001936"/>
    </source>
</evidence>
<gene>
    <name evidence="10" type="ORF">Daura_34760</name>
</gene>
<evidence type="ECO:0000256" key="3">
    <source>
        <dbReference type="ARBA" id="ARBA00022722"/>
    </source>
</evidence>
<dbReference type="Gene3D" id="3.60.10.10">
    <property type="entry name" value="Endonuclease/exonuclease/phosphatase"/>
    <property type="match status" value="1"/>
</dbReference>
<evidence type="ECO:0000256" key="4">
    <source>
        <dbReference type="ARBA" id="ARBA00022723"/>
    </source>
</evidence>
<dbReference type="Proteomes" id="UP001058003">
    <property type="component" value="Chromosome"/>
</dbReference>
<protein>
    <submittedName>
        <fullName evidence="10">Endonuclease/exonuclease/phosphatase family protein</fullName>
    </submittedName>
</protein>
<evidence type="ECO:0000256" key="5">
    <source>
        <dbReference type="ARBA" id="ARBA00022763"/>
    </source>
</evidence>
<dbReference type="OrthoDB" id="9787701at2"/>
<proteinExistence type="predicted"/>
<accession>A0A9Q9MGP2</accession>
<evidence type="ECO:0000256" key="2">
    <source>
        <dbReference type="ARBA" id="ARBA00001946"/>
    </source>
</evidence>
<evidence type="ECO:0000256" key="7">
    <source>
        <dbReference type="ARBA" id="ARBA00022842"/>
    </source>
</evidence>
<dbReference type="EMBL" id="CP073767">
    <property type="protein sequence ID" value="UWZ51851.1"/>
    <property type="molecule type" value="Genomic_DNA"/>
</dbReference>
<keyword evidence="7" id="KW-0460">Magnesium</keyword>
<dbReference type="PANTHER" id="PTHR15822">
    <property type="entry name" value="TRAF AND TNF RECEPTOR-ASSOCIATED PROTEIN"/>
    <property type="match status" value="1"/>
</dbReference>
<dbReference type="InterPro" id="IPR036691">
    <property type="entry name" value="Endo/exonu/phosph_ase_sf"/>
</dbReference>
<dbReference type="GO" id="GO:0006281">
    <property type="term" value="P:DNA repair"/>
    <property type="evidence" value="ECO:0007669"/>
    <property type="project" value="UniProtKB-KW"/>
</dbReference>
<comment type="cofactor">
    <cofactor evidence="1">
        <name>Mn(2+)</name>
        <dbReference type="ChEBI" id="CHEBI:29035"/>
    </cofactor>
</comment>
<sequence>MDDAARRGHLRVMTVNLLSPDHADWPRRRPLLRDGLARLRPDLVALQETVWGNGYDQAADLLGDGYHIARHSGRSADGVGAVLASRWPLGTVREVDLHVTDRVTLPWAAAVAAEVAAPPPVGPLLFVHHKPTYEIGAAHERELQAVRCARFVEALLGGRDLHVVLAGDFDDPPDSASVRFWTGLQSLDGTSVAYRDAWAAAHPGEPGHTFTPANPLVPAGEMALELGRRIDYVMVRCGVHGPTLDVAGCALAFDAPVGGVWPSDHFGVVADLAVPAHPPGAWRQV</sequence>
<dbReference type="SUPFAM" id="SSF56219">
    <property type="entry name" value="DNase I-like"/>
    <property type="match status" value="1"/>
</dbReference>
<keyword evidence="3" id="KW-0540">Nuclease</keyword>
<dbReference type="Pfam" id="PF03372">
    <property type="entry name" value="Exo_endo_phos"/>
    <property type="match status" value="1"/>
</dbReference>
<keyword evidence="4" id="KW-0479">Metal-binding</keyword>
<dbReference type="GO" id="GO:0004519">
    <property type="term" value="F:endonuclease activity"/>
    <property type="evidence" value="ECO:0007669"/>
    <property type="project" value="UniProtKB-KW"/>
</dbReference>
<dbReference type="InterPro" id="IPR051547">
    <property type="entry name" value="TDP2-like"/>
</dbReference>
<dbReference type="PANTHER" id="PTHR15822:SF4">
    <property type="entry name" value="TYROSYL-DNA PHOSPHODIESTERASE 2"/>
    <property type="match status" value="1"/>
</dbReference>
<evidence type="ECO:0000259" key="9">
    <source>
        <dbReference type="Pfam" id="PF03372"/>
    </source>
</evidence>
<evidence type="ECO:0000256" key="8">
    <source>
        <dbReference type="ARBA" id="ARBA00023204"/>
    </source>
</evidence>
<name>A0A9Q9MGP2_9ACTN</name>
<keyword evidence="11" id="KW-1185">Reference proteome</keyword>
<dbReference type="AlphaFoldDB" id="A0A9Q9MGP2"/>
<evidence type="ECO:0000313" key="10">
    <source>
        <dbReference type="EMBL" id="UWZ51851.1"/>
    </source>
</evidence>
<dbReference type="GO" id="GO:0016787">
    <property type="term" value="F:hydrolase activity"/>
    <property type="evidence" value="ECO:0007669"/>
    <property type="project" value="UniProtKB-KW"/>
</dbReference>
<organism evidence="10 11">
    <name type="scientific">Dactylosporangium aurantiacum</name>
    <dbReference type="NCBI Taxonomy" id="35754"/>
    <lineage>
        <taxon>Bacteria</taxon>
        <taxon>Bacillati</taxon>
        <taxon>Actinomycetota</taxon>
        <taxon>Actinomycetes</taxon>
        <taxon>Micromonosporales</taxon>
        <taxon>Micromonosporaceae</taxon>
        <taxon>Dactylosporangium</taxon>
    </lineage>
</organism>
<keyword evidence="10" id="KW-0255">Endonuclease</keyword>
<keyword evidence="5" id="KW-0227">DNA damage</keyword>
<dbReference type="InterPro" id="IPR005135">
    <property type="entry name" value="Endo/exonuclease/phosphatase"/>
</dbReference>
<dbReference type="RefSeq" id="WP_081971666.1">
    <property type="nucleotide sequence ID" value="NZ_CP073767.1"/>
</dbReference>
<dbReference type="KEGG" id="daur:Daura_34760"/>
<feature type="domain" description="Endonuclease/exonuclease/phosphatase" evidence="9">
    <location>
        <begin position="13"/>
        <end position="265"/>
    </location>
</feature>
<evidence type="ECO:0000313" key="11">
    <source>
        <dbReference type="Proteomes" id="UP001058003"/>
    </source>
</evidence>
<comment type="cofactor">
    <cofactor evidence="2">
        <name>Mg(2+)</name>
        <dbReference type="ChEBI" id="CHEBI:18420"/>
    </cofactor>
</comment>